<reference evidence="1 2" key="2">
    <citation type="submission" date="2015-01" db="EMBL/GenBank/DDBJ databases">
        <authorList>
            <consortium name="NBRP consortium"/>
            <person name="Sawabe T."/>
            <person name="Meirelles P."/>
            <person name="Feng G."/>
            <person name="Sayaka M."/>
            <person name="Hattori M."/>
            <person name="Ohkuma M."/>
        </authorList>
    </citation>
    <scope>NUCLEOTIDE SEQUENCE [LARGE SCALE GENOMIC DNA]</scope>
    <source>
        <strain evidence="1 2">JCM19232</strain>
    </source>
</reference>
<accession>A0A0B8PC13</accession>
<protein>
    <recommendedName>
        <fullName evidence="3">REDY-like protein HapK</fullName>
    </recommendedName>
</protein>
<dbReference type="EMBL" id="BBSA01000002">
    <property type="protein sequence ID" value="GAM60758.1"/>
    <property type="molecule type" value="Genomic_DNA"/>
</dbReference>
<proteinExistence type="predicted"/>
<reference evidence="1 2" key="1">
    <citation type="submission" date="2015-01" db="EMBL/GenBank/DDBJ databases">
        <title>Vibrio sp. C5 JCM 19232 whole genome shotgun sequence.</title>
        <authorList>
            <person name="Sawabe T."/>
            <person name="Meirelles P."/>
            <person name="Feng G."/>
            <person name="Sayaka M."/>
            <person name="Hattori M."/>
            <person name="Ohkuma M."/>
        </authorList>
    </citation>
    <scope>NUCLEOTIDE SEQUENCE [LARGE SCALE GENOMIC DNA]</scope>
    <source>
        <strain evidence="1 2">JCM19232</strain>
    </source>
</reference>
<dbReference type="Proteomes" id="UP000031670">
    <property type="component" value="Unassembled WGS sequence"/>
</dbReference>
<gene>
    <name evidence="1" type="ORF">JCM19232_3700</name>
</gene>
<dbReference type="InterPro" id="IPR021667">
    <property type="entry name" value="HapK"/>
</dbReference>
<name>A0A0B8PC13_9VIBR</name>
<comment type="caution">
    <text evidence="1">The sequence shown here is derived from an EMBL/GenBank/DDBJ whole genome shotgun (WGS) entry which is preliminary data.</text>
</comment>
<evidence type="ECO:0008006" key="3">
    <source>
        <dbReference type="Google" id="ProtNLM"/>
    </source>
</evidence>
<dbReference type="SUPFAM" id="SSF54909">
    <property type="entry name" value="Dimeric alpha+beta barrel"/>
    <property type="match status" value="1"/>
</dbReference>
<dbReference type="AlphaFoldDB" id="A0A0B8PC13"/>
<dbReference type="InterPro" id="IPR011008">
    <property type="entry name" value="Dimeric_a/b-barrel"/>
</dbReference>
<organism evidence="1 2">
    <name type="scientific">Vibrio ishigakensis</name>
    <dbReference type="NCBI Taxonomy" id="1481914"/>
    <lineage>
        <taxon>Bacteria</taxon>
        <taxon>Pseudomonadati</taxon>
        <taxon>Pseudomonadota</taxon>
        <taxon>Gammaproteobacteria</taxon>
        <taxon>Vibrionales</taxon>
        <taxon>Vibrionaceae</taxon>
        <taxon>Vibrio</taxon>
    </lineage>
</organism>
<evidence type="ECO:0000313" key="2">
    <source>
        <dbReference type="Proteomes" id="UP000031670"/>
    </source>
</evidence>
<sequence>MQNPARTLMVFFNLKPETQESDYLNWAKQIDLPTVNQLNSVSSFEVFKGLSLLGKETASPWQYFEVIQIESEAAFLEDIQSPEMQKVIEQFQAFTQDAHFVSTQNILSN</sequence>
<evidence type="ECO:0000313" key="1">
    <source>
        <dbReference type="EMBL" id="GAM60758.1"/>
    </source>
</evidence>
<dbReference type="Gene3D" id="3.30.70.100">
    <property type="match status" value="1"/>
</dbReference>
<dbReference type="Pfam" id="PF11639">
    <property type="entry name" value="HapK"/>
    <property type="match status" value="1"/>
</dbReference>